<sequence>MNYTIVAPQPLQALIAHRLSHSGIRYQLNHGSDHHPTSLAIITTSTADPSAATTGIECLALPTPQAPEHGFILAAAGSISALQRSAPLLDTLAPTAQGWLHIGDVGAAYFAAQVWQILLGSSTESHDFLPFWQNTQRHFTQQQLTHAELIANLAKQTQAQAQQCQQMRQLATAFLQRHPEQTFTPYHPQQRQYFGPWSETRLSPAHQLAKLIMLLPFQPEDTIAPIKK</sequence>
<evidence type="ECO:0000313" key="1">
    <source>
        <dbReference type="EMBL" id="MCB5194871.1"/>
    </source>
</evidence>
<name>A0ABS8BGZ8_9NEIS</name>
<evidence type="ECO:0000313" key="2">
    <source>
        <dbReference type="Proteomes" id="UP001198034"/>
    </source>
</evidence>
<keyword evidence="2" id="KW-1185">Reference proteome</keyword>
<dbReference type="RefSeq" id="WP_226762694.1">
    <property type="nucleotide sequence ID" value="NZ_JAJAWG010000001.1"/>
</dbReference>
<organism evidence="1 2">
    <name type="scientific">Deefgea salmonis</name>
    <dbReference type="NCBI Taxonomy" id="2875502"/>
    <lineage>
        <taxon>Bacteria</taxon>
        <taxon>Pseudomonadati</taxon>
        <taxon>Pseudomonadota</taxon>
        <taxon>Betaproteobacteria</taxon>
        <taxon>Neisseriales</taxon>
        <taxon>Chitinibacteraceae</taxon>
        <taxon>Deefgea</taxon>
    </lineage>
</organism>
<protein>
    <submittedName>
        <fullName evidence="1">Uncharacterized protein</fullName>
    </submittedName>
</protein>
<proteinExistence type="predicted"/>
<dbReference type="Proteomes" id="UP001198034">
    <property type="component" value="Unassembled WGS sequence"/>
</dbReference>
<comment type="caution">
    <text evidence="1">The sequence shown here is derived from an EMBL/GenBank/DDBJ whole genome shotgun (WGS) entry which is preliminary data.</text>
</comment>
<dbReference type="EMBL" id="JAJAWG010000001">
    <property type="protein sequence ID" value="MCB5194871.1"/>
    <property type="molecule type" value="Genomic_DNA"/>
</dbReference>
<reference evidence="1 2" key="1">
    <citation type="submission" date="2021-10" db="EMBL/GenBank/DDBJ databases">
        <authorList>
            <person name="Chen M."/>
        </authorList>
    </citation>
    <scope>NUCLEOTIDE SEQUENCE [LARGE SCALE GENOMIC DNA]</scope>
    <source>
        <strain evidence="1 2">H3-26</strain>
    </source>
</reference>
<accession>A0ABS8BGZ8</accession>
<gene>
    <name evidence="1" type="ORF">LG219_01020</name>
</gene>